<gene>
    <name evidence="2" type="ORF">HL667_14025</name>
</gene>
<evidence type="ECO:0000256" key="1">
    <source>
        <dbReference type="SAM" id="Phobius"/>
    </source>
</evidence>
<feature type="transmembrane region" description="Helical" evidence="1">
    <location>
        <begin position="304"/>
        <end position="322"/>
    </location>
</feature>
<feature type="transmembrane region" description="Helical" evidence="1">
    <location>
        <begin position="171"/>
        <end position="192"/>
    </location>
</feature>
<protein>
    <recommendedName>
        <fullName evidence="4">DUF2157 domain-containing protein</fullName>
    </recommendedName>
</protein>
<dbReference type="EMBL" id="JABFDN010000003">
    <property type="protein sequence ID" value="NPU66116.1"/>
    <property type="molecule type" value="Genomic_DNA"/>
</dbReference>
<accession>A0ABX2CD09</accession>
<keyword evidence="1" id="KW-1133">Transmembrane helix</keyword>
<dbReference type="Proteomes" id="UP000886476">
    <property type="component" value="Unassembled WGS sequence"/>
</dbReference>
<name>A0ABX2CD09_9BRAD</name>
<evidence type="ECO:0000313" key="3">
    <source>
        <dbReference type="Proteomes" id="UP000886476"/>
    </source>
</evidence>
<evidence type="ECO:0008006" key="4">
    <source>
        <dbReference type="Google" id="ProtNLM"/>
    </source>
</evidence>
<feature type="transmembrane region" description="Helical" evidence="1">
    <location>
        <begin position="254"/>
        <end position="273"/>
    </location>
</feature>
<feature type="transmembrane region" description="Helical" evidence="1">
    <location>
        <begin position="278"/>
        <end position="298"/>
    </location>
</feature>
<feature type="transmembrane region" description="Helical" evidence="1">
    <location>
        <begin position="204"/>
        <end position="222"/>
    </location>
</feature>
<feature type="transmembrane region" description="Helical" evidence="1">
    <location>
        <begin position="48"/>
        <end position="69"/>
    </location>
</feature>
<keyword evidence="3" id="KW-1185">Reference proteome</keyword>
<organism evidence="2 3">
    <name type="scientific">Bradyrhizobium aeschynomenes</name>
    <dbReference type="NCBI Taxonomy" id="2734909"/>
    <lineage>
        <taxon>Bacteria</taxon>
        <taxon>Pseudomonadati</taxon>
        <taxon>Pseudomonadota</taxon>
        <taxon>Alphaproteobacteria</taxon>
        <taxon>Hyphomicrobiales</taxon>
        <taxon>Nitrobacteraceae</taxon>
        <taxon>Bradyrhizobium</taxon>
    </lineage>
</organism>
<keyword evidence="1" id="KW-0472">Membrane</keyword>
<dbReference type="RefSeq" id="WP_172111168.1">
    <property type="nucleotide sequence ID" value="NZ_JABFDN010000003.1"/>
</dbReference>
<comment type="caution">
    <text evidence="2">The sequence shown here is derived from an EMBL/GenBank/DDBJ whole genome shotgun (WGS) entry which is preliminary data.</text>
</comment>
<evidence type="ECO:0000313" key="2">
    <source>
        <dbReference type="EMBL" id="NPU66116.1"/>
    </source>
</evidence>
<reference evidence="2" key="1">
    <citation type="submission" date="2020-05" db="EMBL/GenBank/DDBJ databases">
        <title>Nod-independent and nitrogen-fixing Bradyrhizobium aeschynomene sp. nov. isolated from nodules of Aeschynomene indica.</title>
        <authorList>
            <person name="Zhang Z."/>
        </authorList>
    </citation>
    <scope>NUCLEOTIDE SEQUENCE</scope>
    <source>
        <strain evidence="2">83012</strain>
    </source>
</reference>
<keyword evidence="1" id="KW-0812">Transmembrane</keyword>
<sequence>MSYSETDLRAASSAGAISPDELHRLLAYLHQRASSTNTPRAKFDAAHLLWYAGALIVIGAMGLFSTVAFSQMGGRALTACALAYAAAFGFAGDHLWRRSLRVPGGLLIAIAVSMAPLAVYGVQAELGWWGKFGKPGTVHDFYVWIKGSWLFMELATVAAGVIALRFYRVPFIYAVISVALWFMSMDLTPWIFNVGHIDWEMRRIVSIWFGLGMLSLAWIVDYTSDSRDFGFWLHLFGLMAFWGGISATEGATELGKAIYCLMNVGLLAVAVIIVRRAYAVFGAIGITMYLGHLANVVFRDSLLFPFALSLIGVAVVAAGLAYHRKQRVIAEWLAANLPPSVMRLRPQGGVE</sequence>
<feature type="transmembrane region" description="Helical" evidence="1">
    <location>
        <begin position="229"/>
        <end position="248"/>
    </location>
</feature>
<feature type="transmembrane region" description="Helical" evidence="1">
    <location>
        <begin position="75"/>
        <end position="92"/>
    </location>
</feature>
<feature type="transmembrane region" description="Helical" evidence="1">
    <location>
        <begin position="104"/>
        <end position="122"/>
    </location>
</feature>
<proteinExistence type="predicted"/>
<feature type="transmembrane region" description="Helical" evidence="1">
    <location>
        <begin position="142"/>
        <end position="164"/>
    </location>
</feature>